<gene>
    <name evidence="1" type="ORF">NPIL_278161</name>
</gene>
<sequence>MDESLDSCSTSQLLVFITGVNEDMNITQEMTSLHNVYGTVTGEDIFNELEKAFADCNLDWTDISCLTVDGGRTGVGHKERLSWTSEADV</sequence>
<protein>
    <submittedName>
        <fullName evidence="1">Uncharacterized protein</fullName>
    </submittedName>
</protein>
<reference evidence="1" key="1">
    <citation type="submission" date="2020-08" db="EMBL/GenBank/DDBJ databases">
        <title>Multicomponent nature underlies the extraordinary mechanical properties of spider dragline silk.</title>
        <authorList>
            <person name="Kono N."/>
            <person name="Nakamura H."/>
            <person name="Mori M."/>
            <person name="Yoshida Y."/>
            <person name="Ohtoshi R."/>
            <person name="Malay A.D."/>
            <person name="Moran D.A.P."/>
            <person name="Tomita M."/>
            <person name="Numata K."/>
            <person name="Arakawa K."/>
        </authorList>
    </citation>
    <scope>NUCLEOTIDE SEQUENCE</scope>
</reference>
<keyword evidence="2" id="KW-1185">Reference proteome</keyword>
<dbReference type="PANTHER" id="PTHR45913:SF21">
    <property type="entry name" value="DUF4371 DOMAIN-CONTAINING PROTEIN"/>
    <property type="match status" value="1"/>
</dbReference>
<dbReference type="AlphaFoldDB" id="A0A8X6T420"/>
<dbReference type="EMBL" id="BMAW01001764">
    <property type="protein sequence ID" value="GFS75484.1"/>
    <property type="molecule type" value="Genomic_DNA"/>
</dbReference>
<evidence type="ECO:0000313" key="2">
    <source>
        <dbReference type="Proteomes" id="UP000887013"/>
    </source>
</evidence>
<name>A0A8X6T420_NEPPI</name>
<organism evidence="1 2">
    <name type="scientific">Nephila pilipes</name>
    <name type="common">Giant wood spider</name>
    <name type="synonym">Nephila maculata</name>
    <dbReference type="NCBI Taxonomy" id="299642"/>
    <lineage>
        <taxon>Eukaryota</taxon>
        <taxon>Metazoa</taxon>
        <taxon>Ecdysozoa</taxon>
        <taxon>Arthropoda</taxon>
        <taxon>Chelicerata</taxon>
        <taxon>Arachnida</taxon>
        <taxon>Araneae</taxon>
        <taxon>Araneomorphae</taxon>
        <taxon>Entelegynae</taxon>
        <taxon>Araneoidea</taxon>
        <taxon>Nephilidae</taxon>
        <taxon>Nephila</taxon>
    </lineage>
</organism>
<evidence type="ECO:0000313" key="1">
    <source>
        <dbReference type="EMBL" id="GFS75484.1"/>
    </source>
</evidence>
<dbReference type="OrthoDB" id="6417506at2759"/>
<dbReference type="PANTHER" id="PTHR45913">
    <property type="entry name" value="EPM2A-INTERACTING PROTEIN 1"/>
    <property type="match status" value="1"/>
</dbReference>
<accession>A0A8X6T420</accession>
<dbReference type="Proteomes" id="UP000887013">
    <property type="component" value="Unassembled WGS sequence"/>
</dbReference>
<comment type="caution">
    <text evidence="1">The sequence shown here is derived from an EMBL/GenBank/DDBJ whole genome shotgun (WGS) entry which is preliminary data.</text>
</comment>
<proteinExistence type="predicted"/>